<evidence type="ECO:0000313" key="7">
    <source>
        <dbReference type="EMBL" id="KIW94180.1"/>
    </source>
</evidence>
<dbReference type="GO" id="GO:0003677">
    <property type="term" value="F:DNA binding"/>
    <property type="evidence" value="ECO:0007669"/>
    <property type="project" value="UniProtKB-KW"/>
</dbReference>
<evidence type="ECO:0000256" key="1">
    <source>
        <dbReference type="ARBA" id="ARBA00022723"/>
    </source>
</evidence>
<dbReference type="OrthoDB" id="2593732at2759"/>
<dbReference type="RefSeq" id="XP_016620849.1">
    <property type="nucleotide sequence ID" value="XM_016763236.1"/>
</dbReference>
<keyword evidence="3" id="KW-0805">Transcription regulation</keyword>
<dbReference type="VEuPathDB" id="FungiDB:Z519_05496"/>
<organism evidence="7 8">
    <name type="scientific">Cladophialophora bantiana (strain ATCC 10958 / CBS 173.52 / CDC B-1940 / NIH 8579)</name>
    <name type="common">Xylohypha bantiana</name>
    <dbReference type="NCBI Taxonomy" id="1442370"/>
    <lineage>
        <taxon>Eukaryota</taxon>
        <taxon>Fungi</taxon>
        <taxon>Dikarya</taxon>
        <taxon>Ascomycota</taxon>
        <taxon>Pezizomycotina</taxon>
        <taxon>Eurotiomycetes</taxon>
        <taxon>Chaetothyriomycetidae</taxon>
        <taxon>Chaetothyriales</taxon>
        <taxon>Herpotrichiellaceae</taxon>
        <taxon>Cladophialophora</taxon>
    </lineage>
</organism>
<dbReference type="EMBL" id="KN846986">
    <property type="protein sequence ID" value="KIW94180.1"/>
    <property type="molecule type" value="Genomic_DNA"/>
</dbReference>
<evidence type="ECO:0000313" key="8">
    <source>
        <dbReference type="Proteomes" id="UP000053789"/>
    </source>
</evidence>
<dbReference type="InterPro" id="IPR052360">
    <property type="entry name" value="Transcr_Regulatory_Proteins"/>
</dbReference>
<keyword evidence="4" id="KW-0238">DNA-binding</keyword>
<keyword evidence="2" id="KW-0862">Zinc</keyword>
<evidence type="ECO:0000256" key="4">
    <source>
        <dbReference type="ARBA" id="ARBA00023125"/>
    </source>
</evidence>
<proteinExistence type="predicted"/>
<name>A0A0D2HTK6_CLAB1</name>
<gene>
    <name evidence="7" type="ORF">Z519_05496</name>
</gene>
<dbReference type="AlphaFoldDB" id="A0A0D2HTK6"/>
<sequence>MRKGLEGSNAMRKSQRARGVLLRDEFVRDTLLLISDGFHGADEDRCFFQTFRSATEVSGALHVCDFLPFWNRVAPQLGHHDDAIKYALVALGATYHLHKTTGGRGMDTQDTFILRRYGKALSELQCRIASQAPESAYVALICCLIFICLENLRLNHKNARAHLRNGIYIIDTTVNLQQLFYPDGKQALERCEQGRISLLSDAEMRGVINYFRHAEICERLYSHDAPLTLATRLRSKTSSYGDSETLPEGFKTLFEGYQARVELNSDVMALDWEINGPQAVTSSVWTQPRIKREHESLRQRSHLVSQRYMLFLMSKHAPESGSREYASACLDMVIIKSMQAVIELMDLRDNIDVRDTPFFRDVILGGMIHFAELLHEAMNTGRHEVLSTLDLTVESSILGPIYLAYVHSTDLQQKSRARKILIETRSRGGKWDPRSLKTIVEMSKGPKHQRHEPRGSMFMALGRSSGDQDYYGLFSRFCDVVGSPVW</sequence>
<keyword evidence="1" id="KW-0479">Metal-binding</keyword>
<keyword evidence="5" id="KW-0804">Transcription</keyword>
<dbReference type="GeneID" id="27698424"/>
<keyword evidence="8" id="KW-1185">Reference proteome</keyword>
<dbReference type="Proteomes" id="UP000053789">
    <property type="component" value="Unassembled WGS sequence"/>
</dbReference>
<evidence type="ECO:0000256" key="2">
    <source>
        <dbReference type="ARBA" id="ARBA00022833"/>
    </source>
</evidence>
<accession>A0A0D2HTK6</accession>
<evidence type="ECO:0000256" key="6">
    <source>
        <dbReference type="ARBA" id="ARBA00023242"/>
    </source>
</evidence>
<dbReference type="PANTHER" id="PTHR36206">
    <property type="entry name" value="ASPERCRYPTIN BIOSYNTHESIS CLUSTER-SPECIFIC TRANSCRIPTION REGULATOR ATNN-RELATED"/>
    <property type="match status" value="1"/>
</dbReference>
<evidence type="ECO:0000256" key="5">
    <source>
        <dbReference type="ARBA" id="ARBA00023163"/>
    </source>
</evidence>
<dbReference type="GO" id="GO:0046872">
    <property type="term" value="F:metal ion binding"/>
    <property type="evidence" value="ECO:0007669"/>
    <property type="project" value="UniProtKB-KW"/>
</dbReference>
<protein>
    <recommendedName>
        <fullName evidence="9">Transcription factor domain-containing protein</fullName>
    </recommendedName>
</protein>
<evidence type="ECO:0000256" key="3">
    <source>
        <dbReference type="ARBA" id="ARBA00023015"/>
    </source>
</evidence>
<reference evidence="7" key="1">
    <citation type="submission" date="2015-01" db="EMBL/GenBank/DDBJ databases">
        <title>The Genome Sequence of Cladophialophora bantiana CBS 173.52.</title>
        <authorList>
            <consortium name="The Broad Institute Genomics Platform"/>
            <person name="Cuomo C."/>
            <person name="de Hoog S."/>
            <person name="Gorbushina A."/>
            <person name="Stielow B."/>
            <person name="Teixiera M."/>
            <person name="Abouelleil A."/>
            <person name="Chapman S.B."/>
            <person name="Priest M."/>
            <person name="Young S.K."/>
            <person name="Wortman J."/>
            <person name="Nusbaum C."/>
            <person name="Birren B."/>
        </authorList>
    </citation>
    <scope>NUCLEOTIDE SEQUENCE [LARGE SCALE GENOMIC DNA]</scope>
    <source>
        <strain evidence="7">CBS 173.52</strain>
    </source>
</reference>
<keyword evidence="6" id="KW-0539">Nucleus</keyword>
<dbReference type="PANTHER" id="PTHR36206:SF13">
    <property type="entry name" value="TRANSCRIPTIONAL REGULATORY PROTEIN MOC3"/>
    <property type="match status" value="1"/>
</dbReference>
<dbReference type="HOGENOM" id="CLU_031724_0_0_1"/>
<evidence type="ECO:0008006" key="9">
    <source>
        <dbReference type="Google" id="ProtNLM"/>
    </source>
</evidence>